<evidence type="ECO:0000256" key="1">
    <source>
        <dbReference type="ARBA" id="ARBA00001913"/>
    </source>
</evidence>
<feature type="non-terminal residue" evidence="18">
    <location>
        <position position="1"/>
    </location>
</feature>
<evidence type="ECO:0000256" key="5">
    <source>
        <dbReference type="ARBA" id="ARBA00022692"/>
    </source>
</evidence>
<dbReference type="SUPFAM" id="SSF53474">
    <property type="entry name" value="alpha/beta-Hydrolases"/>
    <property type="match status" value="1"/>
</dbReference>
<keyword evidence="3" id="KW-1003">Cell membrane</keyword>
<evidence type="ECO:0000256" key="10">
    <source>
        <dbReference type="ARBA" id="ARBA00022989"/>
    </source>
</evidence>
<evidence type="ECO:0000256" key="3">
    <source>
        <dbReference type="ARBA" id="ARBA00022475"/>
    </source>
</evidence>
<dbReference type="GO" id="GO:0005886">
    <property type="term" value="C:plasma membrane"/>
    <property type="evidence" value="ECO:0007669"/>
    <property type="project" value="UniProtKB-SubCell"/>
</dbReference>
<keyword evidence="6" id="KW-0479">Metal-binding</keyword>
<comment type="subcellular location">
    <subcellularLocation>
        <location evidence="2">Cell membrane</location>
        <topology evidence="2">Multi-pass membrane protein</topology>
    </subcellularLocation>
</comment>
<dbReference type="GO" id="GO:0016298">
    <property type="term" value="F:lipase activity"/>
    <property type="evidence" value="ECO:0007669"/>
    <property type="project" value="TreeGrafter"/>
</dbReference>
<dbReference type="GO" id="GO:0046340">
    <property type="term" value="P:diacylglycerol catabolic process"/>
    <property type="evidence" value="ECO:0007669"/>
    <property type="project" value="TreeGrafter"/>
</dbReference>
<sequence>IFIAVSNATSEVNWPWQLDGKNSSSAVAALLDGNRSSNGTGQLAVVAAASLERCRISVQFYALAYLALVCLCLLVEALLVRFSLLGSVLHRARDRWPVPGLLYCRLALMLVELCWLLYCAVSLWQLGLKWPDCTNQLWPVRALTAIVCLNWSAMLLTLLSVWCAFDRSGRVWLRMRPNPPAPAAAADSVDHRVGHHAVTTSRTSFARRNSWKQRDALVQYEAIWDQRCRRLFCCLNGDDRNAQATFRDVARLFSDFFRDLDVVPSDVAAGLVLVRRYQKERARMALKSGSADVQAFMSGRPILSSTRFLRADSDEASSLLPELLFGMKLALAAYGCPMLAYTTNCCCLLCQLSPGNNKQTAGCCCCCCFDFRRCRNDPGAVARASVEALLRRSGIGPDAFQLLHVSQELPEAAGCTPFYVGLDKRRNRLVVAIRGTLSMRDVLTDLRADAERIWAPPEEVHTPEAVQSTPEAVQSTPEAVQSTPEANQSTPEAVQSTPEANQSTPEAVQSTPEANQSTPEAVQSAPEAVQSAPESVQSTPEAVRSTPDSTDFRPKTVHYSEELIKTRSESQINSKMKVDRPHPEATCSSHSGIARAAEQVHQLLLSSGWLTETPTDLPLLLTGHSLGAGVAVVLGLRMRAAGSGFVSGSASGSASCRASDRRPRVLAFSPPGGLLCAAGTEVSRQFVTSVVVGKDAVCRLGLAQLDGMRATMTSLLGRARRPKWRIICCGNGVSSAASDSLDGIEVDDFVEGLLRRDWHAAAAAETGRPPLYLPGRILHLVRPARPTKSAPLLWRAVWADRDDFDELLVSPSMLRDHLPDCVLEALEQLVEQLDREGQLQLSA</sequence>
<evidence type="ECO:0000256" key="16">
    <source>
        <dbReference type="SAM" id="Phobius"/>
    </source>
</evidence>
<dbReference type="InterPro" id="IPR052214">
    <property type="entry name" value="DAG_Lipase-Related"/>
</dbReference>
<keyword evidence="7" id="KW-0378">Hydrolase</keyword>
<keyword evidence="19" id="KW-1185">Reference proteome</keyword>
<evidence type="ECO:0000256" key="6">
    <source>
        <dbReference type="ARBA" id="ARBA00022723"/>
    </source>
</evidence>
<evidence type="ECO:0000256" key="4">
    <source>
        <dbReference type="ARBA" id="ARBA00022553"/>
    </source>
</evidence>
<evidence type="ECO:0000259" key="17">
    <source>
        <dbReference type="Pfam" id="PF01764"/>
    </source>
</evidence>
<dbReference type="InterPro" id="IPR029058">
    <property type="entry name" value="AB_hydrolase_fold"/>
</dbReference>
<comment type="cofactor">
    <cofactor evidence="1">
        <name>Ca(2+)</name>
        <dbReference type="ChEBI" id="CHEBI:29108"/>
    </cofactor>
</comment>
<keyword evidence="8" id="KW-0106">Calcium</keyword>
<evidence type="ECO:0000256" key="14">
    <source>
        <dbReference type="ARBA" id="ARBA00026104"/>
    </source>
</evidence>
<name>A0A267DXH5_9PLAT</name>
<evidence type="ECO:0000313" key="18">
    <source>
        <dbReference type="EMBL" id="PAA53202.1"/>
    </source>
</evidence>
<keyword evidence="10 16" id="KW-1133">Transmembrane helix</keyword>
<proteinExistence type="predicted"/>
<dbReference type="GO" id="GO:0046872">
    <property type="term" value="F:metal ion binding"/>
    <property type="evidence" value="ECO:0007669"/>
    <property type="project" value="UniProtKB-KW"/>
</dbReference>
<keyword evidence="4" id="KW-0597">Phosphoprotein</keyword>
<dbReference type="InterPro" id="IPR002921">
    <property type="entry name" value="Fungal_lipase-type"/>
</dbReference>
<feature type="transmembrane region" description="Helical" evidence="16">
    <location>
        <begin position="60"/>
        <end position="80"/>
    </location>
</feature>
<feature type="transmembrane region" description="Helical" evidence="16">
    <location>
        <begin position="101"/>
        <end position="124"/>
    </location>
</feature>
<feature type="compositionally biased region" description="Polar residues" evidence="15">
    <location>
        <begin position="465"/>
        <end position="521"/>
    </location>
</feature>
<evidence type="ECO:0000256" key="13">
    <source>
        <dbReference type="ARBA" id="ARBA00024531"/>
    </source>
</evidence>
<dbReference type="Proteomes" id="UP000215902">
    <property type="component" value="Unassembled WGS sequence"/>
</dbReference>
<evidence type="ECO:0000256" key="9">
    <source>
        <dbReference type="ARBA" id="ARBA00022963"/>
    </source>
</evidence>
<feature type="transmembrane region" description="Helical" evidence="16">
    <location>
        <begin position="144"/>
        <end position="165"/>
    </location>
</feature>
<evidence type="ECO:0000256" key="2">
    <source>
        <dbReference type="ARBA" id="ARBA00004651"/>
    </source>
</evidence>
<dbReference type="Gene3D" id="3.40.50.1820">
    <property type="entry name" value="alpha/beta hydrolase"/>
    <property type="match status" value="2"/>
</dbReference>
<evidence type="ECO:0000256" key="7">
    <source>
        <dbReference type="ARBA" id="ARBA00022801"/>
    </source>
</evidence>
<dbReference type="AlphaFoldDB" id="A0A267DXH5"/>
<dbReference type="EMBL" id="NIVC01003114">
    <property type="protein sequence ID" value="PAA53202.1"/>
    <property type="molecule type" value="Genomic_DNA"/>
</dbReference>
<keyword evidence="11" id="KW-0443">Lipid metabolism</keyword>
<evidence type="ECO:0000256" key="15">
    <source>
        <dbReference type="SAM" id="MobiDB-lite"/>
    </source>
</evidence>
<dbReference type="STRING" id="282301.A0A267DXH5"/>
<comment type="caution">
    <text evidence="18">The sequence shown here is derived from an EMBL/GenBank/DDBJ whole genome shotgun (WGS) entry which is preliminary data.</text>
</comment>
<dbReference type="EC" id="3.1.1.116" evidence="14"/>
<evidence type="ECO:0000313" key="19">
    <source>
        <dbReference type="Proteomes" id="UP000215902"/>
    </source>
</evidence>
<dbReference type="PANTHER" id="PTHR45792">
    <property type="entry name" value="DIACYLGLYCEROL LIPASE HOMOLOG-RELATED"/>
    <property type="match status" value="1"/>
</dbReference>
<evidence type="ECO:0000256" key="12">
    <source>
        <dbReference type="ARBA" id="ARBA00023136"/>
    </source>
</evidence>
<feature type="domain" description="Fungal lipase-type" evidence="17">
    <location>
        <begin position="580"/>
        <end position="700"/>
    </location>
</feature>
<reference evidence="18 19" key="1">
    <citation type="submission" date="2017-06" db="EMBL/GenBank/DDBJ databases">
        <title>A platform for efficient transgenesis in Macrostomum lignano, a flatworm model organism for stem cell research.</title>
        <authorList>
            <person name="Berezikov E."/>
        </authorList>
    </citation>
    <scope>NUCLEOTIDE SEQUENCE [LARGE SCALE GENOMIC DNA]</scope>
    <source>
        <strain evidence="18">DV1</strain>
        <tissue evidence="18">Whole organism</tissue>
    </source>
</reference>
<dbReference type="Pfam" id="PF01764">
    <property type="entry name" value="Lipase_3"/>
    <property type="match status" value="1"/>
</dbReference>
<accession>A0A267DXH5</accession>
<organism evidence="18 19">
    <name type="scientific">Macrostomum lignano</name>
    <dbReference type="NCBI Taxonomy" id="282301"/>
    <lineage>
        <taxon>Eukaryota</taxon>
        <taxon>Metazoa</taxon>
        <taxon>Spiralia</taxon>
        <taxon>Lophotrochozoa</taxon>
        <taxon>Platyhelminthes</taxon>
        <taxon>Rhabditophora</taxon>
        <taxon>Macrostomorpha</taxon>
        <taxon>Macrostomida</taxon>
        <taxon>Macrostomidae</taxon>
        <taxon>Macrostomum</taxon>
    </lineage>
</organism>
<evidence type="ECO:0000256" key="11">
    <source>
        <dbReference type="ARBA" id="ARBA00023098"/>
    </source>
</evidence>
<evidence type="ECO:0000256" key="8">
    <source>
        <dbReference type="ARBA" id="ARBA00022837"/>
    </source>
</evidence>
<feature type="region of interest" description="Disordered" evidence="15">
    <location>
        <begin position="454"/>
        <end position="553"/>
    </location>
</feature>
<keyword evidence="5 16" id="KW-0812">Transmembrane</keyword>
<keyword evidence="9" id="KW-0442">Lipid degradation</keyword>
<gene>
    <name evidence="18" type="ORF">BOX15_Mlig005828g1</name>
</gene>
<comment type="catalytic activity">
    <reaction evidence="13">
        <text>a 1,2-diacyl-sn-glycerol + H2O = a 2-acylglycerol + a fatty acid + H(+)</text>
        <dbReference type="Rhea" id="RHEA:33275"/>
        <dbReference type="ChEBI" id="CHEBI:15377"/>
        <dbReference type="ChEBI" id="CHEBI:15378"/>
        <dbReference type="ChEBI" id="CHEBI:17389"/>
        <dbReference type="ChEBI" id="CHEBI:17815"/>
        <dbReference type="ChEBI" id="CHEBI:28868"/>
        <dbReference type="EC" id="3.1.1.116"/>
    </reaction>
    <physiologicalReaction direction="left-to-right" evidence="13">
        <dbReference type="Rhea" id="RHEA:33276"/>
    </physiologicalReaction>
</comment>
<dbReference type="OrthoDB" id="438440at2759"/>
<keyword evidence="12 16" id="KW-0472">Membrane</keyword>
<protein>
    <recommendedName>
        <fullName evidence="14">sn-1-specific diacylglycerol lipase</fullName>
        <ecNumber evidence="14">3.1.1.116</ecNumber>
    </recommendedName>
</protein>
<dbReference type="GO" id="GO:0019369">
    <property type="term" value="P:arachidonate metabolic process"/>
    <property type="evidence" value="ECO:0007669"/>
    <property type="project" value="TreeGrafter"/>
</dbReference>
<dbReference type="PANTHER" id="PTHR45792:SF8">
    <property type="entry name" value="DIACYLGLYCEROL LIPASE-ALPHA"/>
    <property type="match status" value="1"/>
</dbReference>